<reference evidence="1" key="5">
    <citation type="journal article" date="2021" name="G3 (Bethesda)">
        <title>Aegilops tauschii genome assembly Aet v5.0 features greater sequence contiguity and improved annotation.</title>
        <authorList>
            <person name="Wang L."/>
            <person name="Zhu T."/>
            <person name="Rodriguez J.C."/>
            <person name="Deal K.R."/>
            <person name="Dubcovsky J."/>
            <person name="McGuire P.E."/>
            <person name="Lux T."/>
            <person name="Spannagl M."/>
            <person name="Mayer K.F.X."/>
            <person name="Baldrich P."/>
            <person name="Meyers B.C."/>
            <person name="Huo N."/>
            <person name="Gu Y.Q."/>
            <person name="Zhou H."/>
            <person name="Devos K.M."/>
            <person name="Bennetzen J.L."/>
            <person name="Unver T."/>
            <person name="Budak H."/>
            <person name="Gulick P.J."/>
            <person name="Galiba G."/>
            <person name="Kalapos B."/>
            <person name="Nelson D.R."/>
            <person name="Li P."/>
            <person name="You F.M."/>
            <person name="Luo M.C."/>
            <person name="Dvorak J."/>
        </authorList>
    </citation>
    <scope>NUCLEOTIDE SEQUENCE [LARGE SCALE GENOMIC DNA]</scope>
    <source>
        <strain evidence="1">cv. AL8/78</strain>
    </source>
</reference>
<dbReference type="AlphaFoldDB" id="A0A453FT50"/>
<dbReference type="EnsemblPlants" id="AET3Gv20769700.28">
    <property type="protein sequence ID" value="AET3Gv20769700.28"/>
    <property type="gene ID" value="AET3Gv20769700"/>
</dbReference>
<dbReference type="Proteomes" id="UP000015105">
    <property type="component" value="Chromosome 3D"/>
</dbReference>
<evidence type="ECO:0000313" key="2">
    <source>
        <dbReference type="Proteomes" id="UP000015105"/>
    </source>
</evidence>
<protein>
    <submittedName>
        <fullName evidence="1">Uncharacterized protein</fullName>
    </submittedName>
</protein>
<dbReference type="Gramene" id="AET3Gv20769700.28">
    <property type="protein sequence ID" value="AET3Gv20769700.28"/>
    <property type="gene ID" value="AET3Gv20769700"/>
</dbReference>
<accession>A0A453FT50</accession>
<sequence>MEEQTNDFVTIRASKSLALLFQPPPTYAV</sequence>
<reference evidence="1" key="4">
    <citation type="submission" date="2019-03" db="UniProtKB">
        <authorList>
            <consortium name="EnsemblPlants"/>
        </authorList>
    </citation>
    <scope>IDENTIFICATION</scope>
</reference>
<organism evidence="1 2">
    <name type="scientific">Aegilops tauschii subsp. strangulata</name>
    <name type="common">Goatgrass</name>
    <dbReference type="NCBI Taxonomy" id="200361"/>
    <lineage>
        <taxon>Eukaryota</taxon>
        <taxon>Viridiplantae</taxon>
        <taxon>Streptophyta</taxon>
        <taxon>Embryophyta</taxon>
        <taxon>Tracheophyta</taxon>
        <taxon>Spermatophyta</taxon>
        <taxon>Magnoliopsida</taxon>
        <taxon>Liliopsida</taxon>
        <taxon>Poales</taxon>
        <taxon>Poaceae</taxon>
        <taxon>BOP clade</taxon>
        <taxon>Pooideae</taxon>
        <taxon>Triticodae</taxon>
        <taxon>Triticeae</taxon>
        <taxon>Triticinae</taxon>
        <taxon>Aegilops</taxon>
    </lineage>
</organism>
<reference evidence="1" key="3">
    <citation type="journal article" date="2017" name="Nature">
        <title>Genome sequence of the progenitor of the wheat D genome Aegilops tauschii.</title>
        <authorList>
            <person name="Luo M.C."/>
            <person name="Gu Y.Q."/>
            <person name="Puiu D."/>
            <person name="Wang H."/>
            <person name="Twardziok S.O."/>
            <person name="Deal K.R."/>
            <person name="Huo N."/>
            <person name="Zhu T."/>
            <person name="Wang L."/>
            <person name="Wang Y."/>
            <person name="McGuire P.E."/>
            <person name="Liu S."/>
            <person name="Long H."/>
            <person name="Ramasamy R.K."/>
            <person name="Rodriguez J.C."/>
            <person name="Van S.L."/>
            <person name="Yuan L."/>
            <person name="Wang Z."/>
            <person name="Xia Z."/>
            <person name="Xiao L."/>
            <person name="Anderson O.D."/>
            <person name="Ouyang S."/>
            <person name="Liang Y."/>
            <person name="Zimin A.V."/>
            <person name="Pertea G."/>
            <person name="Qi P."/>
            <person name="Bennetzen J.L."/>
            <person name="Dai X."/>
            <person name="Dawson M.W."/>
            <person name="Muller H.G."/>
            <person name="Kugler K."/>
            <person name="Rivarola-Duarte L."/>
            <person name="Spannagl M."/>
            <person name="Mayer K.F.X."/>
            <person name="Lu F.H."/>
            <person name="Bevan M.W."/>
            <person name="Leroy P."/>
            <person name="Li P."/>
            <person name="You F.M."/>
            <person name="Sun Q."/>
            <person name="Liu Z."/>
            <person name="Lyons E."/>
            <person name="Wicker T."/>
            <person name="Salzberg S.L."/>
            <person name="Devos K.M."/>
            <person name="Dvorak J."/>
        </authorList>
    </citation>
    <scope>NUCLEOTIDE SEQUENCE [LARGE SCALE GENOMIC DNA]</scope>
    <source>
        <strain evidence="1">cv. AL8/78</strain>
    </source>
</reference>
<keyword evidence="2" id="KW-1185">Reference proteome</keyword>
<reference evidence="2" key="1">
    <citation type="journal article" date="2014" name="Science">
        <title>Ancient hybridizations among the ancestral genomes of bread wheat.</title>
        <authorList>
            <consortium name="International Wheat Genome Sequencing Consortium,"/>
            <person name="Marcussen T."/>
            <person name="Sandve S.R."/>
            <person name="Heier L."/>
            <person name="Spannagl M."/>
            <person name="Pfeifer M."/>
            <person name="Jakobsen K.S."/>
            <person name="Wulff B.B."/>
            <person name="Steuernagel B."/>
            <person name="Mayer K.F."/>
            <person name="Olsen O.A."/>
        </authorList>
    </citation>
    <scope>NUCLEOTIDE SEQUENCE [LARGE SCALE GENOMIC DNA]</scope>
    <source>
        <strain evidence="2">cv. AL8/78</strain>
    </source>
</reference>
<reference evidence="2" key="2">
    <citation type="journal article" date="2017" name="Nat. Plants">
        <title>The Aegilops tauschii genome reveals multiple impacts of transposons.</title>
        <authorList>
            <person name="Zhao G."/>
            <person name="Zou C."/>
            <person name="Li K."/>
            <person name="Wang K."/>
            <person name="Li T."/>
            <person name="Gao L."/>
            <person name="Zhang X."/>
            <person name="Wang H."/>
            <person name="Yang Z."/>
            <person name="Liu X."/>
            <person name="Jiang W."/>
            <person name="Mao L."/>
            <person name="Kong X."/>
            <person name="Jiao Y."/>
            <person name="Jia J."/>
        </authorList>
    </citation>
    <scope>NUCLEOTIDE SEQUENCE [LARGE SCALE GENOMIC DNA]</scope>
    <source>
        <strain evidence="2">cv. AL8/78</strain>
    </source>
</reference>
<name>A0A453FT50_AEGTS</name>
<proteinExistence type="predicted"/>
<evidence type="ECO:0000313" key="1">
    <source>
        <dbReference type="EnsemblPlants" id="AET3Gv20769700.28"/>
    </source>
</evidence>